<dbReference type="GO" id="GO:0016020">
    <property type="term" value="C:membrane"/>
    <property type="evidence" value="ECO:0007669"/>
    <property type="project" value="UniProtKB-SubCell"/>
</dbReference>
<evidence type="ECO:0000256" key="2">
    <source>
        <dbReference type="ARBA" id="ARBA00006727"/>
    </source>
</evidence>
<dbReference type="GO" id="GO:0022857">
    <property type="term" value="F:transmembrane transporter activity"/>
    <property type="evidence" value="ECO:0007669"/>
    <property type="project" value="InterPro"/>
</dbReference>
<feature type="transmembrane region" description="Helical" evidence="4">
    <location>
        <begin position="306"/>
        <end position="328"/>
    </location>
</feature>
<dbReference type="CDD" id="cd17352">
    <property type="entry name" value="MFS_MCT_SLC16"/>
    <property type="match status" value="1"/>
</dbReference>
<protein>
    <submittedName>
        <fullName evidence="6">MFS general substrate transporter</fullName>
    </submittedName>
</protein>
<dbReference type="InParanoid" id="A0A165IBC1"/>
<dbReference type="InterPro" id="IPR050327">
    <property type="entry name" value="Proton-linked_MCT"/>
</dbReference>
<evidence type="ECO:0000313" key="7">
    <source>
        <dbReference type="Proteomes" id="UP000076632"/>
    </source>
</evidence>
<dbReference type="InterPro" id="IPR020846">
    <property type="entry name" value="MFS_dom"/>
</dbReference>
<feature type="transmembrane region" description="Helical" evidence="4">
    <location>
        <begin position="266"/>
        <end position="285"/>
    </location>
</feature>
<reference evidence="6 7" key="1">
    <citation type="journal article" date="2016" name="Fungal Biol.">
        <title>The genome of Xylona heveae provides a window into fungal endophytism.</title>
        <authorList>
            <person name="Gazis R."/>
            <person name="Kuo A."/>
            <person name="Riley R."/>
            <person name="LaButti K."/>
            <person name="Lipzen A."/>
            <person name="Lin J."/>
            <person name="Amirebrahimi M."/>
            <person name="Hesse C.N."/>
            <person name="Spatafora J.W."/>
            <person name="Henrissat B."/>
            <person name="Hainaut M."/>
            <person name="Grigoriev I.V."/>
            <person name="Hibbett D.S."/>
        </authorList>
    </citation>
    <scope>NUCLEOTIDE SEQUENCE [LARGE SCALE GENOMIC DNA]</scope>
    <source>
        <strain evidence="6 7">TC161</strain>
    </source>
</reference>
<feature type="transmembrane region" description="Helical" evidence="4">
    <location>
        <begin position="102"/>
        <end position="123"/>
    </location>
</feature>
<keyword evidence="4" id="KW-0812">Transmembrane</keyword>
<sequence>MHHGGFYAEDTCLKNHSIAAGETARNSPSPLPKCVNGDKAITNDLSELSEEKDSLSLDPTADIAASPPLGPQQSTHETGNHSDDNNEDDDADYEFPEGGFQAWLVVFGSFCAMFMVFGVVNSTAALQDYFSNHQLRGYSPGSIGWIFSLNLFLVFFCGLYIGGIFDVHGPRLLVAFGSLALVLSMMLLGFCTEYWQFMLDYAVLGGIGGALLNTPAYASIGHFFQRRRGLATGVACTSGSIGGIVIPVMLQGLIPKIGFAWSTRVIGFLFLLLAVPANLFIVKRLPPSKKASGSLLPDLTAFKDPSFALCSAGMFLMEWGLFVPLTYISSYCTTHGQDPSFGFTAVALLNSGSFFGRWLPGLLADKLGRFNVIIVTILLCAITVLAIWLPAADSRAVIIVFAISFGFASGSNLGLIPVCLSQLCRAEDYGRYFATSYFFASFG</sequence>
<feature type="transmembrane region" description="Helical" evidence="4">
    <location>
        <begin position="201"/>
        <end position="218"/>
    </location>
</feature>
<feature type="transmembrane region" description="Helical" evidence="4">
    <location>
        <begin position="143"/>
        <end position="165"/>
    </location>
</feature>
<dbReference type="OMA" id="QISWIFG"/>
<comment type="similarity">
    <text evidence="2">Belongs to the major facilitator superfamily. Monocarboxylate porter (TC 2.A.1.13) family.</text>
</comment>
<feature type="region of interest" description="Disordered" evidence="3">
    <location>
        <begin position="45"/>
        <end position="91"/>
    </location>
</feature>
<keyword evidence="4" id="KW-0472">Membrane</keyword>
<feature type="transmembrane region" description="Helical" evidence="4">
    <location>
        <begin position="340"/>
        <end position="359"/>
    </location>
</feature>
<evidence type="ECO:0000313" key="6">
    <source>
        <dbReference type="EMBL" id="KZF24660.1"/>
    </source>
</evidence>
<evidence type="ECO:0000259" key="5">
    <source>
        <dbReference type="PROSITE" id="PS50850"/>
    </source>
</evidence>
<dbReference type="PANTHER" id="PTHR11360">
    <property type="entry name" value="MONOCARBOXYLATE TRANSPORTER"/>
    <property type="match status" value="1"/>
</dbReference>
<organism evidence="6 7">
    <name type="scientific">Xylona heveae (strain CBS 132557 / TC161)</name>
    <dbReference type="NCBI Taxonomy" id="1328760"/>
    <lineage>
        <taxon>Eukaryota</taxon>
        <taxon>Fungi</taxon>
        <taxon>Dikarya</taxon>
        <taxon>Ascomycota</taxon>
        <taxon>Pezizomycotina</taxon>
        <taxon>Xylonomycetes</taxon>
        <taxon>Xylonales</taxon>
        <taxon>Xylonaceae</taxon>
        <taxon>Xylona</taxon>
    </lineage>
</organism>
<dbReference type="AlphaFoldDB" id="A0A165IBC1"/>
<dbReference type="EMBL" id="KV407456">
    <property type="protein sequence ID" value="KZF24660.1"/>
    <property type="molecule type" value="Genomic_DNA"/>
</dbReference>
<dbReference type="OrthoDB" id="410267at2759"/>
<dbReference type="InterPro" id="IPR011701">
    <property type="entry name" value="MFS"/>
</dbReference>
<feature type="transmembrane region" description="Helical" evidence="4">
    <location>
        <begin position="172"/>
        <end position="195"/>
    </location>
</feature>
<keyword evidence="4" id="KW-1133">Transmembrane helix</keyword>
<evidence type="ECO:0000256" key="4">
    <source>
        <dbReference type="SAM" id="Phobius"/>
    </source>
</evidence>
<dbReference type="InterPro" id="IPR036259">
    <property type="entry name" value="MFS_trans_sf"/>
</dbReference>
<dbReference type="Gene3D" id="1.20.1250.20">
    <property type="entry name" value="MFS general substrate transporter like domains"/>
    <property type="match status" value="1"/>
</dbReference>
<dbReference type="SUPFAM" id="SSF103473">
    <property type="entry name" value="MFS general substrate transporter"/>
    <property type="match status" value="1"/>
</dbReference>
<dbReference type="PROSITE" id="PS50850">
    <property type="entry name" value="MFS"/>
    <property type="match status" value="1"/>
</dbReference>
<comment type="subcellular location">
    <subcellularLocation>
        <location evidence="1">Membrane</location>
        <topology evidence="1">Multi-pass membrane protein</topology>
    </subcellularLocation>
</comment>
<gene>
    <name evidence="6" type="ORF">L228DRAFT_245649</name>
</gene>
<feature type="transmembrane region" description="Helical" evidence="4">
    <location>
        <begin position="230"/>
        <end position="254"/>
    </location>
</feature>
<dbReference type="Proteomes" id="UP000076632">
    <property type="component" value="Unassembled WGS sequence"/>
</dbReference>
<keyword evidence="7" id="KW-1185">Reference proteome</keyword>
<evidence type="ECO:0000256" key="1">
    <source>
        <dbReference type="ARBA" id="ARBA00004141"/>
    </source>
</evidence>
<dbReference type="Pfam" id="PF07690">
    <property type="entry name" value="MFS_1"/>
    <property type="match status" value="1"/>
</dbReference>
<accession>A0A165IBC1</accession>
<proteinExistence type="inferred from homology"/>
<feature type="domain" description="Major facilitator superfamily (MFS) profile" evidence="5">
    <location>
        <begin position="101"/>
        <end position="443"/>
    </location>
</feature>
<evidence type="ECO:0000256" key="3">
    <source>
        <dbReference type="SAM" id="MobiDB-lite"/>
    </source>
</evidence>
<dbReference type="GeneID" id="28897354"/>
<feature type="transmembrane region" description="Helical" evidence="4">
    <location>
        <begin position="371"/>
        <end position="391"/>
    </location>
</feature>
<feature type="transmembrane region" description="Helical" evidence="4">
    <location>
        <begin position="397"/>
        <end position="420"/>
    </location>
</feature>
<dbReference type="RefSeq" id="XP_018190215.1">
    <property type="nucleotide sequence ID" value="XM_018332217.1"/>
</dbReference>
<dbReference type="FunCoup" id="A0A165IBC1">
    <property type="interactions" value="168"/>
</dbReference>
<name>A0A165IBC1_XYLHT</name>
<dbReference type="PANTHER" id="PTHR11360:SF177">
    <property type="entry name" value="RIBOFLAVIN TRANSPORTER MCH5"/>
    <property type="match status" value="1"/>
</dbReference>